<accession>A0A3P2A7E1</accession>
<dbReference type="RefSeq" id="WP_125239090.1">
    <property type="nucleotide sequence ID" value="NZ_RQYF01000025.1"/>
</dbReference>
<dbReference type="SUPFAM" id="SSF56935">
    <property type="entry name" value="Porins"/>
    <property type="match status" value="1"/>
</dbReference>
<organism evidence="13 14">
    <name type="scientific">Prevotella heparinolytica</name>
    <dbReference type="NCBI Taxonomy" id="28113"/>
    <lineage>
        <taxon>Bacteria</taxon>
        <taxon>Pseudomonadati</taxon>
        <taxon>Bacteroidota</taxon>
        <taxon>Bacteroidia</taxon>
        <taxon>Bacteroidales</taxon>
        <taxon>Bacteroidaceae</taxon>
        <taxon>Bacteroides</taxon>
    </lineage>
</organism>
<keyword evidence="2 8" id="KW-0813">Transport</keyword>
<dbReference type="Gene3D" id="2.60.40.1120">
    <property type="entry name" value="Carboxypeptidase-like, regulatory domain"/>
    <property type="match status" value="1"/>
</dbReference>
<dbReference type="SUPFAM" id="SSF49464">
    <property type="entry name" value="Carboxypeptidase regulatory domain-like"/>
    <property type="match status" value="1"/>
</dbReference>
<dbReference type="Proteomes" id="UP000279562">
    <property type="component" value="Unassembled WGS sequence"/>
</dbReference>
<dbReference type="NCBIfam" id="TIGR04056">
    <property type="entry name" value="OMP_RagA_SusC"/>
    <property type="match status" value="1"/>
</dbReference>
<dbReference type="Pfam" id="PF07715">
    <property type="entry name" value="Plug"/>
    <property type="match status" value="1"/>
</dbReference>
<dbReference type="PROSITE" id="PS52016">
    <property type="entry name" value="TONB_DEPENDENT_REC_3"/>
    <property type="match status" value="1"/>
</dbReference>
<dbReference type="InterPro" id="IPR008969">
    <property type="entry name" value="CarboxyPept-like_regulatory"/>
</dbReference>
<evidence type="ECO:0000256" key="6">
    <source>
        <dbReference type="ARBA" id="ARBA00023136"/>
    </source>
</evidence>
<sequence length="1081" mass="119412">MNFNFRKTALLVGVCSTLGFGYTPQLFAASIDVIEAVQQAKKIIGTVTDAMGPVIGANVLEKGTTNGVITDIDGKFTLNVQPGAVIVVSFIGYQSQEIVVGNQANFDIRLKEDSELLDEVVVVGYGVQKKKLVTGATVEVKGEDIAKLNTTQALGALQSQSPGVNIQAVSGQPGDGFKVTIRGAGTNSDTKPLYIIDGVGGDINNLNPADIERIDVLKDAASCAIYGSAAANGVILVTTKQGKEGKIQVSYDGNIGWQNVYKLPDMLNAKQYMEIQNLVRFNSGVDAHDWSRFVDADLLAAYQSGANEGTNWVEAIRNKNAVTTSHSLNITSGTDRTKFSSGVGYQYQDGVFGNMAKSDYRRFTLRMNAEHVVYRNDAGLDVVKIGQNLYYQHSQRQGLDNGNQYGNMLSNMLRANPLIPIYNKDGAYFGYEDLKKSGKEGWFNFNSYTTNPIASMMNGQSANNKSISYGLNVSGWLEIQPVKGLTYRGQLNYNQSSWSWRSYLPAYKLNDQGDSRSIDQATNQIGQGWGWSTTNTLNYRFNVGRHDFDVLAGTEYGESRPNYGFSLNATATNSVFGDLKHAYMSFMKNNTALATVSGSPYGDSRGMSYFGRLNYNFNETYMFSAIIRADGSSIFAPGKRWGYFPSFSAGWVVSNEKFMEKAQGWLNFLKIRAGWGQNGNKNAVDNFAYQATFGYNAKTNYSFGNNKDGYTSGAAPTRLANADITWETSEQINMGLDARFLNSRLGVTFDWYQKTTKDLLLLVPVTPTTGFSEQLKNAGTVRNRGVELALNWNDHVGKDFTYGINWNIAYNQNEVTKVNSTRKYNNGGLDNLAQGTGYMARFEEGHPIGYFWGYKTDGVIQNQGDLVAYVAGLKDKNAANSLQGNTLKPGDLKFVDVNGDGVINADDKTDLGNPHPDVTMGLSLNFGYKGFDLSVTSFAALGQQVARSYRKFTDGEQENYTTEVYQYWNGEGTSNRYPLLARMNEGVNWQSISDIYVENADYFRLQNLTLGYDFKRIWKNCPFQQLRVYAAAQNLFTITGYKGMDPENGRALSSKEPWLTGVDVGNYPTPRTYMFGVNVKF</sequence>
<dbReference type="EMBL" id="RQYF01000025">
    <property type="protein sequence ID" value="RRD91412.1"/>
    <property type="molecule type" value="Genomic_DNA"/>
</dbReference>
<dbReference type="FunFam" id="2.60.40.1120:FF:000003">
    <property type="entry name" value="Outer membrane protein Omp121"/>
    <property type="match status" value="1"/>
</dbReference>
<evidence type="ECO:0000256" key="8">
    <source>
        <dbReference type="PROSITE-ProRule" id="PRU01360"/>
    </source>
</evidence>
<dbReference type="Gene3D" id="2.170.130.10">
    <property type="entry name" value="TonB-dependent receptor, plug domain"/>
    <property type="match status" value="1"/>
</dbReference>
<keyword evidence="7 8" id="KW-0998">Cell outer membrane</keyword>
<evidence type="ECO:0000256" key="2">
    <source>
        <dbReference type="ARBA" id="ARBA00022448"/>
    </source>
</evidence>
<dbReference type="InterPro" id="IPR037066">
    <property type="entry name" value="Plug_dom_sf"/>
</dbReference>
<keyword evidence="3 8" id="KW-1134">Transmembrane beta strand</keyword>
<gene>
    <name evidence="13" type="ORF">EII33_07025</name>
</gene>
<keyword evidence="13" id="KW-0675">Receptor</keyword>
<keyword evidence="10" id="KW-0732">Signal</keyword>
<evidence type="ECO:0000256" key="1">
    <source>
        <dbReference type="ARBA" id="ARBA00004571"/>
    </source>
</evidence>
<evidence type="ECO:0000256" key="5">
    <source>
        <dbReference type="ARBA" id="ARBA00023077"/>
    </source>
</evidence>
<dbReference type="Gene3D" id="2.40.170.20">
    <property type="entry name" value="TonB-dependent receptor, beta-barrel domain"/>
    <property type="match status" value="1"/>
</dbReference>
<dbReference type="InterPro" id="IPR023997">
    <property type="entry name" value="TonB-dep_OMP_SusC/RagA_CS"/>
</dbReference>
<evidence type="ECO:0000256" key="3">
    <source>
        <dbReference type="ARBA" id="ARBA00022452"/>
    </source>
</evidence>
<dbReference type="GO" id="GO:0009279">
    <property type="term" value="C:cell outer membrane"/>
    <property type="evidence" value="ECO:0007669"/>
    <property type="project" value="UniProtKB-SubCell"/>
</dbReference>
<dbReference type="InterPro" id="IPR023996">
    <property type="entry name" value="TonB-dep_OMP_SusC/RagA"/>
</dbReference>
<feature type="signal peptide" evidence="10">
    <location>
        <begin position="1"/>
        <end position="28"/>
    </location>
</feature>
<reference evidence="13 14" key="1">
    <citation type="submission" date="2018-11" db="EMBL/GenBank/DDBJ databases">
        <title>Genomes From Bacteria Associated with the Canine Oral Cavity: a Test Case for Automated Genome-Based Taxonomic Assignment.</title>
        <authorList>
            <person name="Coil D.A."/>
            <person name="Jospin G."/>
            <person name="Darling A.E."/>
            <person name="Wallis C."/>
            <person name="Davis I.J."/>
            <person name="Harris S."/>
            <person name="Eisen J.A."/>
            <person name="Holcombe L.J."/>
            <person name="O'Flynn C."/>
        </authorList>
    </citation>
    <scope>NUCLEOTIDE SEQUENCE [LARGE SCALE GENOMIC DNA]</scope>
    <source>
        <strain evidence="13 14">OH1047_COT-310</strain>
    </source>
</reference>
<feature type="chain" id="PRO_5018189108" evidence="10">
    <location>
        <begin position="29"/>
        <end position="1081"/>
    </location>
</feature>
<protein>
    <submittedName>
        <fullName evidence="13">TonB-dependent receptor</fullName>
    </submittedName>
</protein>
<comment type="similarity">
    <text evidence="8 9">Belongs to the TonB-dependent receptor family.</text>
</comment>
<dbReference type="Pfam" id="PF00593">
    <property type="entry name" value="TonB_dep_Rec_b-barrel"/>
    <property type="match status" value="1"/>
</dbReference>
<keyword evidence="4 8" id="KW-0812">Transmembrane</keyword>
<keyword evidence="5 9" id="KW-0798">TonB box</keyword>
<dbReference type="InterPro" id="IPR036942">
    <property type="entry name" value="Beta-barrel_TonB_sf"/>
</dbReference>
<dbReference type="AlphaFoldDB" id="A0A3P2A7E1"/>
<evidence type="ECO:0000259" key="11">
    <source>
        <dbReference type="Pfam" id="PF00593"/>
    </source>
</evidence>
<keyword evidence="14" id="KW-1185">Reference proteome</keyword>
<dbReference type="InterPro" id="IPR039426">
    <property type="entry name" value="TonB-dep_rcpt-like"/>
</dbReference>
<feature type="domain" description="TonB-dependent receptor-like beta-barrel" evidence="11">
    <location>
        <begin position="426"/>
        <end position="1035"/>
    </location>
</feature>
<comment type="caution">
    <text evidence="13">The sequence shown here is derived from an EMBL/GenBank/DDBJ whole genome shotgun (WGS) entry which is preliminary data.</text>
</comment>
<evidence type="ECO:0000313" key="13">
    <source>
        <dbReference type="EMBL" id="RRD91412.1"/>
    </source>
</evidence>
<evidence type="ECO:0000256" key="9">
    <source>
        <dbReference type="RuleBase" id="RU003357"/>
    </source>
</evidence>
<dbReference type="InterPro" id="IPR012910">
    <property type="entry name" value="Plug_dom"/>
</dbReference>
<feature type="domain" description="TonB-dependent receptor plug" evidence="12">
    <location>
        <begin position="133"/>
        <end position="234"/>
    </location>
</feature>
<evidence type="ECO:0000256" key="10">
    <source>
        <dbReference type="SAM" id="SignalP"/>
    </source>
</evidence>
<evidence type="ECO:0000256" key="4">
    <source>
        <dbReference type="ARBA" id="ARBA00022692"/>
    </source>
</evidence>
<evidence type="ECO:0000256" key="7">
    <source>
        <dbReference type="ARBA" id="ARBA00023237"/>
    </source>
</evidence>
<comment type="subcellular location">
    <subcellularLocation>
        <location evidence="1 8">Cell outer membrane</location>
        <topology evidence="1 8">Multi-pass membrane protein</topology>
    </subcellularLocation>
</comment>
<keyword evidence="6 8" id="KW-0472">Membrane</keyword>
<evidence type="ECO:0000313" key="14">
    <source>
        <dbReference type="Proteomes" id="UP000279562"/>
    </source>
</evidence>
<dbReference type="Pfam" id="PF13715">
    <property type="entry name" value="CarbopepD_reg_2"/>
    <property type="match status" value="1"/>
</dbReference>
<evidence type="ECO:0000259" key="12">
    <source>
        <dbReference type="Pfam" id="PF07715"/>
    </source>
</evidence>
<dbReference type="NCBIfam" id="TIGR04057">
    <property type="entry name" value="SusC_RagA_signa"/>
    <property type="match status" value="1"/>
</dbReference>
<dbReference type="InterPro" id="IPR000531">
    <property type="entry name" value="Beta-barrel_TonB"/>
</dbReference>
<name>A0A3P2A7E1_9BACE</name>
<proteinExistence type="inferred from homology"/>